<keyword evidence="1" id="KW-0812">Transmembrane</keyword>
<reference evidence="2" key="1">
    <citation type="submission" date="2021-06" db="EMBL/GenBank/DDBJ databases">
        <authorList>
            <person name="Huq M.A."/>
        </authorList>
    </citation>
    <scope>NUCLEOTIDE SEQUENCE</scope>
    <source>
        <strain evidence="2">MAH-26</strain>
    </source>
</reference>
<proteinExistence type="predicted"/>
<dbReference type="EMBL" id="JAHSPG010000010">
    <property type="protein sequence ID" value="MBV4358167.1"/>
    <property type="molecule type" value="Genomic_DNA"/>
</dbReference>
<organism evidence="2 3">
    <name type="scientific">Pinibacter aurantiacus</name>
    <dbReference type="NCBI Taxonomy" id="2851599"/>
    <lineage>
        <taxon>Bacteria</taxon>
        <taxon>Pseudomonadati</taxon>
        <taxon>Bacteroidota</taxon>
        <taxon>Chitinophagia</taxon>
        <taxon>Chitinophagales</taxon>
        <taxon>Chitinophagaceae</taxon>
        <taxon>Pinibacter</taxon>
    </lineage>
</organism>
<evidence type="ECO:0000313" key="2">
    <source>
        <dbReference type="EMBL" id="MBV4358167.1"/>
    </source>
</evidence>
<accession>A0A9E2S9Q3</accession>
<feature type="transmembrane region" description="Helical" evidence="1">
    <location>
        <begin position="68"/>
        <end position="88"/>
    </location>
</feature>
<dbReference type="Proteomes" id="UP000812270">
    <property type="component" value="Unassembled WGS sequence"/>
</dbReference>
<keyword evidence="1" id="KW-1133">Transmembrane helix</keyword>
<protein>
    <submittedName>
        <fullName evidence="2">Uncharacterized protein</fullName>
    </submittedName>
</protein>
<sequence length="151" mass="17414">MNVPNLNQKTLLEILPSVQKQYPEAHIKKTFFGAERIQVPYKKIQFSVRNRMSRTTGKVFDLDFQPPMSWMVMGVAFAVILFIVYSIALGNSRIVISIGSAILAAIVLFVVKAIFKSKNNEEIELFNKHFIIEQFNKNFIDVVINNRKEYN</sequence>
<evidence type="ECO:0000313" key="3">
    <source>
        <dbReference type="Proteomes" id="UP000812270"/>
    </source>
</evidence>
<gene>
    <name evidence="2" type="ORF">KTO63_13460</name>
</gene>
<feature type="transmembrane region" description="Helical" evidence="1">
    <location>
        <begin position="94"/>
        <end position="115"/>
    </location>
</feature>
<evidence type="ECO:0000256" key="1">
    <source>
        <dbReference type="SAM" id="Phobius"/>
    </source>
</evidence>
<comment type="caution">
    <text evidence="2">The sequence shown here is derived from an EMBL/GenBank/DDBJ whole genome shotgun (WGS) entry which is preliminary data.</text>
</comment>
<keyword evidence="1" id="KW-0472">Membrane</keyword>
<dbReference type="RefSeq" id="WP_217791850.1">
    <property type="nucleotide sequence ID" value="NZ_JAHSPG010000010.1"/>
</dbReference>
<keyword evidence="3" id="KW-1185">Reference proteome</keyword>
<dbReference type="AlphaFoldDB" id="A0A9E2S9Q3"/>
<name>A0A9E2S9Q3_9BACT</name>